<dbReference type="CDD" id="cd00096">
    <property type="entry name" value="Ig"/>
    <property type="match status" value="1"/>
</dbReference>
<evidence type="ECO:0000256" key="12">
    <source>
        <dbReference type="SAM" id="Phobius"/>
    </source>
</evidence>
<dbReference type="InterPro" id="IPR051963">
    <property type="entry name" value="Adhesion_GPCR_A"/>
</dbReference>
<comment type="similarity">
    <text evidence="2">Belongs to the G-protein coupled receptor 2 family. Adhesion G-protein coupled receptor (ADGR) subfamily.</text>
</comment>
<gene>
    <name evidence="15" type="ORF">DSTB1V02_LOCUS1906</name>
</gene>
<dbReference type="Gene3D" id="1.10.10.1450">
    <property type="match status" value="1"/>
</dbReference>
<proteinExistence type="inferred from homology"/>
<feature type="domain" description="Ig-like" evidence="14">
    <location>
        <begin position="423"/>
        <end position="529"/>
    </location>
</feature>
<organism evidence="15">
    <name type="scientific">Darwinula stevensoni</name>
    <dbReference type="NCBI Taxonomy" id="69355"/>
    <lineage>
        <taxon>Eukaryota</taxon>
        <taxon>Metazoa</taxon>
        <taxon>Ecdysozoa</taxon>
        <taxon>Arthropoda</taxon>
        <taxon>Crustacea</taxon>
        <taxon>Oligostraca</taxon>
        <taxon>Ostracoda</taxon>
        <taxon>Podocopa</taxon>
        <taxon>Podocopida</taxon>
        <taxon>Darwinulocopina</taxon>
        <taxon>Darwinuloidea</taxon>
        <taxon>Darwinulidae</taxon>
        <taxon>Darwinula</taxon>
    </lineage>
</organism>
<dbReference type="Pfam" id="PF17906">
    <property type="entry name" value="HTH_48"/>
    <property type="match status" value="1"/>
</dbReference>
<evidence type="ECO:0000256" key="4">
    <source>
        <dbReference type="ARBA" id="ARBA00022692"/>
    </source>
</evidence>
<feature type="transmembrane region" description="Helical" evidence="12">
    <location>
        <begin position="1111"/>
        <end position="1132"/>
    </location>
</feature>
<name>A0A7R8X7C4_9CRUS</name>
<evidence type="ECO:0000256" key="2">
    <source>
        <dbReference type="ARBA" id="ARBA00007343"/>
    </source>
</evidence>
<keyword evidence="6" id="KW-0677">Repeat</keyword>
<evidence type="ECO:0000256" key="6">
    <source>
        <dbReference type="ARBA" id="ARBA00022737"/>
    </source>
</evidence>
<dbReference type="Pfam" id="PF00002">
    <property type="entry name" value="7tm_2"/>
    <property type="match status" value="1"/>
</dbReference>
<dbReference type="InterPro" id="IPR003591">
    <property type="entry name" value="Leu-rich_rpt_typical-subtyp"/>
</dbReference>
<dbReference type="InterPro" id="IPR058808">
    <property type="entry name" value="GAIN_ADGRA2/3"/>
</dbReference>
<reference evidence="15" key="1">
    <citation type="submission" date="2020-11" db="EMBL/GenBank/DDBJ databases">
        <authorList>
            <person name="Tran Van P."/>
        </authorList>
    </citation>
    <scope>NUCLEOTIDE SEQUENCE</scope>
</reference>
<dbReference type="PROSITE" id="PS51450">
    <property type="entry name" value="LRR"/>
    <property type="match status" value="2"/>
</dbReference>
<dbReference type="Proteomes" id="UP000677054">
    <property type="component" value="Unassembled WGS sequence"/>
</dbReference>
<dbReference type="SMART" id="SM00409">
    <property type="entry name" value="IG"/>
    <property type="match status" value="1"/>
</dbReference>
<accession>A0A7R8X7C4</accession>
<dbReference type="PROSITE" id="PS50261">
    <property type="entry name" value="G_PROTEIN_RECEP_F2_4"/>
    <property type="match status" value="1"/>
</dbReference>
<feature type="domain" description="G-protein coupled receptors family 2 profile 2" evidence="13">
    <location>
        <begin position="995"/>
        <end position="1133"/>
    </location>
</feature>
<dbReference type="Gene3D" id="3.80.10.10">
    <property type="entry name" value="Ribonuclease Inhibitor"/>
    <property type="match status" value="1"/>
</dbReference>
<feature type="region of interest" description="Disordered" evidence="11">
    <location>
        <begin position="944"/>
        <end position="979"/>
    </location>
</feature>
<dbReference type="InterPro" id="IPR013783">
    <property type="entry name" value="Ig-like_fold"/>
</dbReference>
<evidence type="ECO:0000256" key="5">
    <source>
        <dbReference type="ARBA" id="ARBA00022729"/>
    </source>
</evidence>
<dbReference type="InterPro" id="IPR036179">
    <property type="entry name" value="Ig-like_dom_sf"/>
</dbReference>
<evidence type="ECO:0000256" key="9">
    <source>
        <dbReference type="ARBA" id="ARBA00023157"/>
    </source>
</evidence>
<dbReference type="InterPro" id="IPR017981">
    <property type="entry name" value="GPCR_2-like_7TM"/>
</dbReference>
<dbReference type="SUPFAM" id="SSF52058">
    <property type="entry name" value="L domain-like"/>
    <property type="match status" value="1"/>
</dbReference>
<dbReference type="InterPro" id="IPR017983">
    <property type="entry name" value="GPCR_2_secretin-like_CS"/>
</dbReference>
<keyword evidence="3" id="KW-0433">Leucine-rich repeat</keyword>
<dbReference type="GO" id="GO:0005886">
    <property type="term" value="C:plasma membrane"/>
    <property type="evidence" value="ECO:0007669"/>
    <property type="project" value="TreeGrafter"/>
</dbReference>
<dbReference type="Pfam" id="PF13855">
    <property type="entry name" value="LRR_8"/>
    <property type="match status" value="1"/>
</dbReference>
<comment type="subcellular location">
    <subcellularLocation>
        <location evidence="1">Membrane</location>
        <topology evidence="1">Multi-pass membrane protein</topology>
    </subcellularLocation>
</comment>
<dbReference type="InterPro" id="IPR041426">
    <property type="entry name" value="Mos1_HTH"/>
</dbReference>
<feature type="transmembrane region" description="Helical" evidence="12">
    <location>
        <begin position="1069"/>
        <end position="1091"/>
    </location>
</feature>
<protein>
    <submittedName>
        <fullName evidence="15">Uncharacterized protein</fullName>
    </submittedName>
</protein>
<dbReference type="Pfam" id="PF26588">
    <property type="entry name" value="GAIN_ADGRA3"/>
    <property type="match status" value="1"/>
</dbReference>
<evidence type="ECO:0000259" key="14">
    <source>
        <dbReference type="PROSITE" id="PS50835"/>
    </source>
</evidence>
<dbReference type="PANTHER" id="PTHR45930">
    <property type="entry name" value="G-PROTEIN COUPLED RECEPTOR 124-LIKE PROTEIN"/>
    <property type="match status" value="1"/>
</dbReference>
<dbReference type="OrthoDB" id="6382960at2759"/>
<keyword evidence="8 12" id="KW-0472">Membrane</keyword>
<dbReference type="GO" id="GO:0007166">
    <property type="term" value="P:cell surface receptor signaling pathway"/>
    <property type="evidence" value="ECO:0007669"/>
    <property type="project" value="InterPro"/>
</dbReference>
<evidence type="ECO:0000256" key="10">
    <source>
        <dbReference type="ARBA" id="ARBA00023170"/>
    </source>
</evidence>
<feature type="compositionally biased region" description="Basic residues" evidence="11">
    <location>
        <begin position="1413"/>
        <end position="1425"/>
    </location>
</feature>
<dbReference type="InterPro" id="IPR003599">
    <property type="entry name" value="Ig_sub"/>
</dbReference>
<evidence type="ECO:0000256" key="8">
    <source>
        <dbReference type="ARBA" id="ARBA00023136"/>
    </source>
</evidence>
<feature type="compositionally biased region" description="Basic and acidic residues" evidence="11">
    <location>
        <begin position="1426"/>
        <end position="1437"/>
    </location>
</feature>
<evidence type="ECO:0000259" key="13">
    <source>
        <dbReference type="PROSITE" id="PS50261"/>
    </source>
</evidence>
<feature type="compositionally biased region" description="Basic and acidic residues" evidence="11">
    <location>
        <begin position="1462"/>
        <end position="1474"/>
    </location>
</feature>
<dbReference type="PROSITE" id="PS00650">
    <property type="entry name" value="G_PROTEIN_RECEP_F2_2"/>
    <property type="match status" value="1"/>
</dbReference>
<feature type="compositionally biased region" description="Basic residues" evidence="11">
    <location>
        <begin position="1239"/>
        <end position="1250"/>
    </location>
</feature>
<dbReference type="EMBL" id="LR899713">
    <property type="protein sequence ID" value="CAD7241930.1"/>
    <property type="molecule type" value="Genomic_DNA"/>
</dbReference>
<feature type="compositionally biased region" description="Polar residues" evidence="11">
    <location>
        <begin position="1269"/>
        <end position="1279"/>
    </location>
</feature>
<dbReference type="Gene3D" id="2.60.40.10">
    <property type="entry name" value="Immunoglobulins"/>
    <property type="match status" value="1"/>
</dbReference>
<dbReference type="InterPro" id="IPR032675">
    <property type="entry name" value="LRR_dom_sf"/>
</dbReference>
<evidence type="ECO:0000313" key="15">
    <source>
        <dbReference type="EMBL" id="CAD7241930.1"/>
    </source>
</evidence>
<sequence length="1474" mass="165207">MVQNCNSSYIWLAIWQEEHLKPETSLDEGLVESAKSSLLFELIEKEENINGLITLSVLSMFQNQDVFYNRRLVKKVMHVEMADLLRVGMKYLLPLFDPTIVRTAVICHPSKCHELQAAFGRLDGYKSENEKVAEDKCPDASELAAMAPIEQATLRPIVYYEFLQGHSARAAADNICAAFKGNVVHYSTVSRWLKRLESGDTTFGDRPRSGRPSTRLDIPRESIDEEEYSPAEDGLRGVRVSCVGPLRKSKDDLDMGVILENLPAETIQLDVFNFLQPVIKPGMFSALPQLRRLNLSGNGIEEIKSGALQSLQLLRKLDLSGNHIRSLSHDVFQGLSTLSKIDLANNTLKHLENGTFNGLQFPVRVNLALNQMMCDCNLEWLLQGDFVRLTPTSLCYSPPNLRNYPIKKLTSKDLLCDWNLPLPKMKISPSQPQFLFKGDSFEFQCQAEEINTHGSPDSLGSIRVAWIWKGLEVISNPHDGTSVTFKYDDEGFSHSSTLYINRVQDEHAGVWQCLMMTDRGNHSAALEILVMSESTKFCPQSGFPWLAVPAGSSDFWNNLTLSVASAYDSAIHLLNYTQDGGALQDKIDVVFIAQTLEKYLRYIPGNLESHKDLVWKLAKQLVDIAAVVQKLPQELIYEAQKEDGAAARILQALIRILSLLPDTYFSSSSLSLASVSMRLDSFTGLLCLLVHSDEFSEANLRCYLEPFVSSQSGSGNLSLLTVPLSSLYMQVETSASLRIPGSAFGHLKDLGFLQSALQHVRIFAFTSGHLFPLNFMEQTFLTSILGCHLGTLFSSNLTDPIVIEWKSDIGKNLPSQSLHPVVWNMVTNVWDPADSICTVEKSHSSISLHCNKCGFYAIITVKEELDAIVEMARGPGFRLFHPLVYVGTAVAVTCLLAAAIIHGVYAIHLSIGRNLRHILINLWITIALLLLVFRVLKKSAREEEEREPVVKTEPPVSHPCSLHPEDMGEASTELGADDDDDEEPGVIIVKPISRFYLCGWGVPLIVVGISGAVHFKDYASPLYCFLQWPQSAWAVLLPISILLFLTFIYFLSARLTIHKIEETSARSSWWRLLVLALLFVFTWMAAALLVIASDQSFLPFVDSSTQEMIFTVIYCLMSNGLGLFVLFFYCLLSTEVRAATVKRSFSPSRLSLHEENANVEKVVSQPSKPPSLCSQSQPGIQLCSGSVHSNQMHSTEEGGGGSKCNGSSVIPQDLLMGTEVIPQPRFYDPHQSIIAKKFFQRQRRKKHRGQLHSYRSDLNTTTDDKSSDHFTSVSAQAASNHPPPMLRWSEDERGSDFIRPDRKQEEPFYVNQPARELQPLLHSMSSIPDSTYDRVIVGQEDDGRPPRPQVKAGMNDSLVMRTKSLPQAAWAQDPCIYESFSDEKDSEDGLSSHRYRIRKTLQASDGSDFSLNRRSRNRSRSRSHRRSQEKVYPHENKQGMSGSVGTALDHPKAHRRRRRKEHSRDFSQKRETCV</sequence>
<dbReference type="EMBL" id="CAJPEV010000196">
    <property type="protein sequence ID" value="CAG0882172.1"/>
    <property type="molecule type" value="Genomic_DNA"/>
</dbReference>
<dbReference type="InterPro" id="IPR007110">
    <property type="entry name" value="Ig-like_dom"/>
</dbReference>
<feature type="compositionally biased region" description="Basic residues" evidence="11">
    <location>
        <begin position="1452"/>
        <end position="1461"/>
    </location>
</feature>
<dbReference type="SMART" id="SM00369">
    <property type="entry name" value="LRR_TYP"/>
    <property type="match status" value="3"/>
</dbReference>
<dbReference type="InterPro" id="IPR001611">
    <property type="entry name" value="Leu-rich_rpt"/>
</dbReference>
<evidence type="ECO:0000256" key="11">
    <source>
        <dbReference type="SAM" id="MobiDB-lite"/>
    </source>
</evidence>
<keyword evidence="4 12" id="KW-0812">Transmembrane</keyword>
<evidence type="ECO:0000256" key="7">
    <source>
        <dbReference type="ARBA" id="ARBA00022989"/>
    </source>
</evidence>
<dbReference type="SUPFAM" id="SSF48726">
    <property type="entry name" value="Immunoglobulin"/>
    <property type="match status" value="1"/>
</dbReference>
<dbReference type="InterPro" id="IPR000832">
    <property type="entry name" value="GPCR_2_secretin-like"/>
</dbReference>
<keyword evidence="5" id="KW-0732">Signal</keyword>
<feature type="region of interest" description="Disordered" evidence="11">
    <location>
        <begin position="1185"/>
        <end position="1206"/>
    </location>
</feature>
<feature type="region of interest" description="Disordered" evidence="11">
    <location>
        <begin position="1406"/>
        <end position="1474"/>
    </location>
</feature>
<feature type="transmembrane region" description="Helical" evidence="12">
    <location>
        <begin position="1035"/>
        <end position="1057"/>
    </location>
</feature>
<feature type="region of interest" description="Disordered" evidence="11">
    <location>
        <begin position="1239"/>
        <end position="1291"/>
    </location>
</feature>
<dbReference type="Gene3D" id="1.20.1070.10">
    <property type="entry name" value="Rhodopsin 7-helix transmembrane proteins"/>
    <property type="match status" value="1"/>
</dbReference>
<evidence type="ECO:0000313" key="16">
    <source>
        <dbReference type="Proteomes" id="UP000677054"/>
    </source>
</evidence>
<keyword evidence="16" id="KW-1185">Reference proteome</keyword>
<feature type="transmembrane region" description="Helical" evidence="12">
    <location>
        <begin position="995"/>
        <end position="1015"/>
    </location>
</feature>
<keyword evidence="10" id="KW-0675">Receptor</keyword>
<dbReference type="PANTHER" id="PTHR45930:SF4">
    <property type="entry name" value="ADHESION G PROTEIN-COUPLED RECEPTOR A3"/>
    <property type="match status" value="1"/>
</dbReference>
<dbReference type="PROSITE" id="PS50835">
    <property type="entry name" value="IG_LIKE"/>
    <property type="match status" value="1"/>
</dbReference>
<evidence type="ECO:0000256" key="1">
    <source>
        <dbReference type="ARBA" id="ARBA00004141"/>
    </source>
</evidence>
<keyword evidence="7 12" id="KW-1133">Transmembrane helix</keyword>
<evidence type="ECO:0000256" key="3">
    <source>
        <dbReference type="ARBA" id="ARBA00022614"/>
    </source>
</evidence>
<feature type="transmembrane region" description="Helical" evidence="12">
    <location>
        <begin position="883"/>
        <end position="906"/>
    </location>
</feature>
<dbReference type="GO" id="GO:0004930">
    <property type="term" value="F:G protein-coupled receptor activity"/>
    <property type="evidence" value="ECO:0007669"/>
    <property type="project" value="InterPro"/>
</dbReference>
<keyword evidence="9" id="KW-1015">Disulfide bond</keyword>